<dbReference type="EMBL" id="MU128961">
    <property type="protein sequence ID" value="KAF9514353.1"/>
    <property type="molecule type" value="Genomic_DNA"/>
</dbReference>
<organism evidence="1 2">
    <name type="scientific">Hydnum rufescens UP504</name>
    <dbReference type="NCBI Taxonomy" id="1448309"/>
    <lineage>
        <taxon>Eukaryota</taxon>
        <taxon>Fungi</taxon>
        <taxon>Dikarya</taxon>
        <taxon>Basidiomycota</taxon>
        <taxon>Agaricomycotina</taxon>
        <taxon>Agaricomycetes</taxon>
        <taxon>Cantharellales</taxon>
        <taxon>Hydnaceae</taxon>
        <taxon>Hydnum</taxon>
    </lineage>
</organism>
<dbReference type="PANTHER" id="PTHR33096:SF1">
    <property type="entry name" value="CXC1-LIKE CYSTEINE CLUSTER ASSOCIATED WITH KDZ TRANSPOSASES DOMAIN-CONTAINING PROTEIN"/>
    <property type="match status" value="1"/>
</dbReference>
<protein>
    <submittedName>
        <fullName evidence="1">Uncharacterized protein</fullName>
    </submittedName>
</protein>
<name>A0A9P6AYH9_9AGAM</name>
<dbReference type="InterPro" id="IPR040521">
    <property type="entry name" value="KDZ"/>
</dbReference>
<comment type="caution">
    <text evidence="1">The sequence shown here is derived from an EMBL/GenBank/DDBJ whole genome shotgun (WGS) entry which is preliminary data.</text>
</comment>
<dbReference type="Proteomes" id="UP000886523">
    <property type="component" value="Unassembled WGS sequence"/>
</dbReference>
<dbReference type="AlphaFoldDB" id="A0A9P6AYH9"/>
<accession>A0A9P6AYH9</accession>
<dbReference type="OrthoDB" id="3253684at2759"/>
<gene>
    <name evidence="1" type="ORF">BS47DRAFT_1295189</name>
</gene>
<proteinExistence type="predicted"/>
<evidence type="ECO:0000313" key="1">
    <source>
        <dbReference type="EMBL" id="KAF9514353.1"/>
    </source>
</evidence>
<reference evidence="1" key="1">
    <citation type="journal article" date="2020" name="Nat. Commun.">
        <title>Large-scale genome sequencing of mycorrhizal fungi provides insights into the early evolution of symbiotic traits.</title>
        <authorList>
            <person name="Miyauchi S."/>
            <person name="Kiss E."/>
            <person name="Kuo A."/>
            <person name="Drula E."/>
            <person name="Kohler A."/>
            <person name="Sanchez-Garcia M."/>
            <person name="Morin E."/>
            <person name="Andreopoulos B."/>
            <person name="Barry K.W."/>
            <person name="Bonito G."/>
            <person name="Buee M."/>
            <person name="Carver A."/>
            <person name="Chen C."/>
            <person name="Cichocki N."/>
            <person name="Clum A."/>
            <person name="Culley D."/>
            <person name="Crous P.W."/>
            <person name="Fauchery L."/>
            <person name="Girlanda M."/>
            <person name="Hayes R.D."/>
            <person name="Keri Z."/>
            <person name="LaButti K."/>
            <person name="Lipzen A."/>
            <person name="Lombard V."/>
            <person name="Magnuson J."/>
            <person name="Maillard F."/>
            <person name="Murat C."/>
            <person name="Nolan M."/>
            <person name="Ohm R.A."/>
            <person name="Pangilinan J."/>
            <person name="Pereira M.F."/>
            <person name="Perotto S."/>
            <person name="Peter M."/>
            <person name="Pfister S."/>
            <person name="Riley R."/>
            <person name="Sitrit Y."/>
            <person name="Stielow J.B."/>
            <person name="Szollosi G."/>
            <person name="Zifcakova L."/>
            <person name="Stursova M."/>
            <person name="Spatafora J.W."/>
            <person name="Tedersoo L."/>
            <person name="Vaario L.M."/>
            <person name="Yamada A."/>
            <person name="Yan M."/>
            <person name="Wang P."/>
            <person name="Xu J."/>
            <person name="Bruns T."/>
            <person name="Baldrian P."/>
            <person name="Vilgalys R."/>
            <person name="Dunand C."/>
            <person name="Henrissat B."/>
            <person name="Grigoriev I.V."/>
            <person name="Hibbett D."/>
            <person name="Nagy L.G."/>
            <person name="Martin F.M."/>
        </authorList>
    </citation>
    <scope>NUCLEOTIDE SEQUENCE</scope>
    <source>
        <strain evidence="1">UP504</strain>
    </source>
</reference>
<dbReference type="Pfam" id="PF18758">
    <property type="entry name" value="KDZ"/>
    <property type="match status" value="1"/>
</dbReference>
<dbReference type="PANTHER" id="PTHR33096">
    <property type="entry name" value="CXC2 DOMAIN-CONTAINING PROTEIN"/>
    <property type="match status" value="1"/>
</dbReference>
<keyword evidence="2" id="KW-1185">Reference proteome</keyword>
<sequence length="147" mass="17113">MLNYPYCACGESFIAANGDQIKASTQYFSDTGVLAMLCQHDIPIFLANMWTAGEKQFYVFALLDALIKHLPHRWRIGALYDIGCQIDQSLKKWDFLPEWSGRLEWGVSIFHAYGHQWTCQLWYHPRKNEIWGLSDGEGCEQFWSELQ</sequence>
<evidence type="ECO:0000313" key="2">
    <source>
        <dbReference type="Proteomes" id="UP000886523"/>
    </source>
</evidence>